<dbReference type="PANTHER" id="PTHR21257:SF52">
    <property type="entry name" value="DELTA(14)-STEROL REDUCTASE TM7SF2"/>
    <property type="match status" value="1"/>
</dbReference>
<comment type="subcellular location">
    <subcellularLocation>
        <location evidence="1">Membrane</location>
        <topology evidence="1">Multi-pass membrane protein</topology>
    </subcellularLocation>
</comment>
<comment type="caution">
    <text evidence="14">The sequence shown here is derived from an EMBL/GenBank/DDBJ whole genome shotgun (WGS) entry which is preliminary data.</text>
</comment>
<dbReference type="InParanoid" id="A0A507BAD7"/>
<evidence type="ECO:0000256" key="11">
    <source>
        <dbReference type="ARBA" id="ARBA00023166"/>
    </source>
</evidence>
<dbReference type="PROSITE" id="PS01018">
    <property type="entry name" value="STEROL_REDUCT_2"/>
    <property type="match status" value="1"/>
</dbReference>
<keyword evidence="3 13" id="KW-0444">Lipid biosynthesis</keyword>
<feature type="transmembrane region" description="Helical" evidence="13">
    <location>
        <begin position="12"/>
        <end position="33"/>
    </location>
</feature>
<feature type="transmembrane region" description="Helical" evidence="13">
    <location>
        <begin position="313"/>
        <end position="334"/>
    </location>
</feature>
<keyword evidence="4 13" id="KW-0812">Transmembrane</keyword>
<keyword evidence="15" id="KW-1185">Reference proteome</keyword>
<dbReference type="AlphaFoldDB" id="A0A507BAD7"/>
<keyword evidence="9 13" id="KW-0443">Lipid metabolism</keyword>
<keyword evidence="11 13" id="KW-1207">Sterol metabolism</keyword>
<proteinExistence type="inferred from homology"/>
<dbReference type="RefSeq" id="XP_030998538.1">
    <property type="nucleotide sequence ID" value="XM_031137683.1"/>
</dbReference>
<evidence type="ECO:0000256" key="9">
    <source>
        <dbReference type="ARBA" id="ARBA00023098"/>
    </source>
</evidence>
<evidence type="ECO:0000256" key="8">
    <source>
        <dbReference type="ARBA" id="ARBA00023011"/>
    </source>
</evidence>
<feature type="transmembrane region" description="Helical" evidence="13">
    <location>
        <begin position="114"/>
        <end position="133"/>
    </location>
</feature>
<dbReference type="PROSITE" id="PS01017">
    <property type="entry name" value="STEROL_REDUCT_1"/>
    <property type="match status" value="1"/>
</dbReference>
<evidence type="ECO:0000256" key="2">
    <source>
        <dbReference type="ARBA" id="ARBA00005402"/>
    </source>
</evidence>
<dbReference type="GO" id="GO:0006696">
    <property type="term" value="P:ergosterol biosynthetic process"/>
    <property type="evidence" value="ECO:0007669"/>
    <property type="project" value="TreeGrafter"/>
</dbReference>
<feature type="transmembrane region" description="Helical" evidence="13">
    <location>
        <begin position="246"/>
        <end position="265"/>
    </location>
</feature>
<evidence type="ECO:0000256" key="3">
    <source>
        <dbReference type="ARBA" id="ARBA00022516"/>
    </source>
</evidence>
<sequence length="482" mass="54695">MAPGRPKYEFGGPPGATAIVFGLPILLHFFSFACNDQSGCPVPSLLHPSTLTWEQLKAEIGWPAGGIRDFFSPHVFGTTILYYLFSLVLWRFLPAQEVCGTKLKKHGRPLNYRFNAFSSTLVHLAVCAVGTYLQGADFVVWTYIADNYRQLLTANIVFGYLLSIYCYVTSFSVDTNYPNKDMRELADGGHTGSFIYDFYIGRELNPRITLPIFGEIDIKTWFEMRPGLTGWLLLDLAFIAKQYRNYGFVSDSIILTACMQGYYVLEGQYMEAGVLTMMDITTDGLGFMLSFGDIVWVPFLYSTQCRYLSTYPLHLGVPGFAAIISVFSLGLFIFRSANSQKNRFRTQPDHPSVRNMTYIQTKRGTRLLTQGWWGMSRHINYFGDWLQASPFSLPTGLAGYTILPASAAAVAGEGFRMLDGRQVIQGEARGFGVFFTYFYVLYFAILLIHREGRDDAMCAKKYGEDWDKYKKTVRWKILPYVY</sequence>
<reference evidence="14 15" key="1">
    <citation type="submission" date="2019-06" db="EMBL/GenBank/DDBJ databases">
        <title>Draft genome sequence of the filamentous fungus Phialemoniopsis curvata isolated from diesel fuel.</title>
        <authorList>
            <person name="Varaljay V.A."/>
            <person name="Lyon W.J."/>
            <person name="Crouch A.L."/>
            <person name="Drake C.E."/>
            <person name="Hollomon J.M."/>
            <person name="Nadeau L.J."/>
            <person name="Nunn H.S."/>
            <person name="Stevenson B.S."/>
            <person name="Bojanowski C.L."/>
            <person name="Crookes-Goodson W.J."/>
        </authorList>
    </citation>
    <scope>NUCLEOTIDE SEQUENCE [LARGE SCALE GENOMIC DNA]</scope>
    <source>
        <strain evidence="14 15">D216</strain>
    </source>
</reference>
<name>A0A507BAD7_9PEZI</name>
<keyword evidence="6 13" id="KW-1133">Transmembrane helix</keyword>
<keyword evidence="5 13" id="KW-0752">Steroid biosynthesis</keyword>
<dbReference type="Pfam" id="PF01222">
    <property type="entry name" value="ERG4_ERG24"/>
    <property type="match status" value="1"/>
</dbReference>
<evidence type="ECO:0000256" key="12">
    <source>
        <dbReference type="ARBA" id="ARBA00023221"/>
    </source>
</evidence>
<feature type="transmembrane region" description="Helical" evidence="13">
    <location>
        <begin position="75"/>
        <end position="93"/>
    </location>
</feature>
<feature type="transmembrane region" description="Helical" evidence="13">
    <location>
        <begin position="153"/>
        <end position="173"/>
    </location>
</feature>
<feature type="transmembrane region" description="Helical" evidence="13">
    <location>
        <begin position="397"/>
        <end position="418"/>
    </location>
</feature>
<accession>A0A507BAD7</accession>
<evidence type="ECO:0000256" key="13">
    <source>
        <dbReference type="RuleBase" id="RU369120"/>
    </source>
</evidence>
<dbReference type="STRING" id="1093900.A0A507BAD7"/>
<protein>
    <recommendedName>
        <fullName evidence="13">Delta(14)-sterol reductase</fullName>
    </recommendedName>
    <alternativeName>
        <fullName evidence="13">C-14 sterol reductase</fullName>
    </alternativeName>
    <alternativeName>
        <fullName evidence="13">Sterol C14-reductase</fullName>
    </alternativeName>
</protein>
<evidence type="ECO:0000256" key="5">
    <source>
        <dbReference type="ARBA" id="ARBA00022955"/>
    </source>
</evidence>
<dbReference type="EMBL" id="SKBQ01000015">
    <property type="protein sequence ID" value="TPX16827.1"/>
    <property type="molecule type" value="Genomic_DNA"/>
</dbReference>
<dbReference type="PROSITE" id="PS51257">
    <property type="entry name" value="PROKAR_LIPOPROTEIN"/>
    <property type="match status" value="1"/>
</dbReference>
<dbReference type="OrthoDB" id="10262235at2759"/>
<keyword evidence="8 13" id="KW-0756">Sterol biosynthesis</keyword>
<organism evidence="14 15">
    <name type="scientific">Thyridium curvatum</name>
    <dbReference type="NCBI Taxonomy" id="1093900"/>
    <lineage>
        <taxon>Eukaryota</taxon>
        <taxon>Fungi</taxon>
        <taxon>Dikarya</taxon>
        <taxon>Ascomycota</taxon>
        <taxon>Pezizomycotina</taxon>
        <taxon>Sordariomycetes</taxon>
        <taxon>Sordariomycetidae</taxon>
        <taxon>Thyridiales</taxon>
        <taxon>Thyridiaceae</taxon>
        <taxon>Thyridium</taxon>
    </lineage>
</organism>
<evidence type="ECO:0000313" key="14">
    <source>
        <dbReference type="EMBL" id="TPX16827.1"/>
    </source>
</evidence>
<dbReference type="GO" id="GO:0050613">
    <property type="term" value="F:Delta14-sterol reductase activity"/>
    <property type="evidence" value="ECO:0007669"/>
    <property type="project" value="UniProtKB-ARBA"/>
</dbReference>
<feature type="transmembrane region" description="Helical" evidence="13">
    <location>
        <begin position="430"/>
        <end position="448"/>
    </location>
</feature>
<comment type="similarity">
    <text evidence="2 13">Belongs to the ERG4/ERG24 family.</text>
</comment>
<gene>
    <name evidence="14" type="ORF">E0L32_003389</name>
</gene>
<dbReference type="Proteomes" id="UP000319257">
    <property type="component" value="Unassembled WGS sequence"/>
</dbReference>
<evidence type="ECO:0000256" key="4">
    <source>
        <dbReference type="ARBA" id="ARBA00022692"/>
    </source>
</evidence>
<evidence type="ECO:0000256" key="7">
    <source>
        <dbReference type="ARBA" id="ARBA00023002"/>
    </source>
</evidence>
<dbReference type="PANTHER" id="PTHR21257">
    <property type="entry name" value="DELTA(14)-STEROL REDUCTASE"/>
    <property type="match status" value="1"/>
</dbReference>
<feature type="transmembrane region" description="Helical" evidence="13">
    <location>
        <begin position="285"/>
        <end position="301"/>
    </location>
</feature>
<dbReference type="InterPro" id="IPR001171">
    <property type="entry name" value="ERG24_DHCR-like"/>
</dbReference>
<keyword evidence="12 13" id="KW-0753">Steroid metabolism</keyword>
<evidence type="ECO:0000256" key="1">
    <source>
        <dbReference type="ARBA" id="ARBA00004141"/>
    </source>
</evidence>
<evidence type="ECO:0000313" key="15">
    <source>
        <dbReference type="Proteomes" id="UP000319257"/>
    </source>
</evidence>
<evidence type="ECO:0000256" key="10">
    <source>
        <dbReference type="ARBA" id="ARBA00023136"/>
    </source>
</evidence>
<keyword evidence="10 13" id="KW-0472">Membrane</keyword>
<dbReference type="GO" id="GO:0005789">
    <property type="term" value="C:endoplasmic reticulum membrane"/>
    <property type="evidence" value="ECO:0007669"/>
    <property type="project" value="TreeGrafter"/>
</dbReference>
<dbReference type="InterPro" id="IPR018083">
    <property type="entry name" value="Sterol_reductase_CS"/>
</dbReference>
<dbReference type="FunCoup" id="A0A507BAD7">
    <property type="interactions" value="491"/>
</dbReference>
<keyword evidence="7 13" id="KW-0560">Oxidoreductase</keyword>
<dbReference type="GeneID" id="41970836"/>
<dbReference type="Gene3D" id="1.20.120.1630">
    <property type="match status" value="1"/>
</dbReference>
<evidence type="ECO:0000256" key="6">
    <source>
        <dbReference type="ARBA" id="ARBA00022989"/>
    </source>
</evidence>